<feature type="domain" description="HTH gntR-type" evidence="4">
    <location>
        <begin position="11"/>
        <end position="79"/>
    </location>
</feature>
<dbReference type="SUPFAM" id="SSF46785">
    <property type="entry name" value="Winged helix' DNA-binding domain"/>
    <property type="match status" value="1"/>
</dbReference>
<dbReference type="SUPFAM" id="SSF53850">
    <property type="entry name" value="Periplasmic binding protein-like II"/>
    <property type="match status" value="1"/>
</dbReference>
<keyword evidence="2" id="KW-0238">DNA-binding</keyword>
<evidence type="ECO:0000313" key="5">
    <source>
        <dbReference type="EMBL" id="OPH48052.1"/>
    </source>
</evidence>
<organism evidence="5 6">
    <name type="scientific">Paenibacillus ferrarius</name>
    <dbReference type="NCBI Taxonomy" id="1469647"/>
    <lineage>
        <taxon>Bacteria</taxon>
        <taxon>Bacillati</taxon>
        <taxon>Bacillota</taxon>
        <taxon>Bacilli</taxon>
        <taxon>Bacillales</taxon>
        <taxon>Paenibacillaceae</taxon>
        <taxon>Paenibacillus</taxon>
    </lineage>
</organism>
<dbReference type="GO" id="GO:0003677">
    <property type="term" value="F:DNA binding"/>
    <property type="evidence" value="ECO:0007669"/>
    <property type="project" value="UniProtKB-KW"/>
</dbReference>
<dbReference type="GO" id="GO:0003700">
    <property type="term" value="F:DNA-binding transcription factor activity"/>
    <property type="evidence" value="ECO:0007669"/>
    <property type="project" value="InterPro"/>
</dbReference>
<evidence type="ECO:0000256" key="2">
    <source>
        <dbReference type="ARBA" id="ARBA00023125"/>
    </source>
</evidence>
<dbReference type="Proteomes" id="UP000190626">
    <property type="component" value="Unassembled WGS sequence"/>
</dbReference>
<accession>A0A1V4H9H5</accession>
<keyword evidence="3" id="KW-0804">Transcription</keyword>
<keyword evidence="6" id="KW-1185">Reference proteome</keyword>
<reference evidence="6" key="1">
    <citation type="submission" date="2016-07" db="EMBL/GenBank/DDBJ databases">
        <authorList>
            <person name="Florea S."/>
            <person name="Webb J.S."/>
            <person name="Jaromczyk J."/>
            <person name="Schardl C.L."/>
        </authorList>
    </citation>
    <scope>NUCLEOTIDE SEQUENCE [LARGE SCALE GENOMIC DNA]</scope>
    <source>
        <strain evidence="6">CY1</strain>
    </source>
</reference>
<dbReference type="SMART" id="SM00345">
    <property type="entry name" value="HTH_GNTR"/>
    <property type="match status" value="1"/>
</dbReference>
<keyword evidence="1" id="KW-0805">Transcription regulation</keyword>
<proteinExistence type="predicted"/>
<comment type="caution">
    <text evidence="5">The sequence shown here is derived from an EMBL/GenBank/DDBJ whole genome shotgun (WGS) entry which is preliminary data.</text>
</comment>
<dbReference type="Gene3D" id="1.10.10.10">
    <property type="entry name" value="Winged helix-like DNA-binding domain superfamily/Winged helix DNA-binding domain"/>
    <property type="match status" value="1"/>
</dbReference>
<dbReference type="OrthoDB" id="2374506at2"/>
<dbReference type="InterPro" id="IPR000524">
    <property type="entry name" value="Tscrpt_reg_HTH_GntR"/>
</dbReference>
<evidence type="ECO:0000313" key="6">
    <source>
        <dbReference type="Proteomes" id="UP000190626"/>
    </source>
</evidence>
<gene>
    <name evidence="5" type="ORF">BC351_38900</name>
</gene>
<dbReference type="Pfam" id="PF01547">
    <property type="entry name" value="SBP_bac_1"/>
    <property type="match status" value="1"/>
</dbReference>
<dbReference type="PROSITE" id="PS50949">
    <property type="entry name" value="HTH_GNTR"/>
    <property type="match status" value="1"/>
</dbReference>
<protein>
    <submittedName>
        <fullName evidence="5">GntR family transcriptional regulator</fullName>
    </submittedName>
</protein>
<dbReference type="AlphaFoldDB" id="A0A1V4H9H5"/>
<dbReference type="STRING" id="1469647.BC351_38900"/>
<dbReference type="Gene3D" id="3.40.190.10">
    <property type="entry name" value="Periplasmic binding protein-like II"/>
    <property type="match status" value="1"/>
</dbReference>
<dbReference type="RefSeq" id="WP_079419574.1">
    <property type="nucleotide sequence ID" value="NZ_MBTG01000049.1"/>
</dbReference>
<dbReference type="PANTHER" id="PTHR43649">
    <property type="entry name" value="ARABINOSE-BINDING PROTEIN-RELATED"/>
    <property type="match status" value="1"/>
</dbReference>
<dbReference type="Pfam" id="PF00392">
    <property type="entry name" value="GntR"/>
    <property type="match status" value="1"/>
</dbReference>
<name>A0A1V4H9H5_9BACL</name>
<evidence type="ECO:0000256" key="3">
    <source>
        <dbReference type="ARBA" id="ARBA00023163"/>
    </source>
</evidence>
<dbReference type="EMBL" id="MBTG01000049">
    <property type="protein sequence ID" value="OPH48052.1"/>
    <property type="molecule type" value="Genomic_DNA"/>
</dbReference>
<evidence type="ECO:0000259" key="4">
    <source>
        <dbReference type="PROSITE" id="PS50949"/>
    </source>
</evidence>
<dbReference type="InterPro" id="IPR036390">
    <property type="entry name" value="WH_DNA-bd_sf"/>
</dbReference>
<dbReference type="InterPro" id="IPR006059">
    <property type="entry name" value="SBP"/>
</dbReference>
<dbReference type="PANTHER" id="PTHR43649:SF12">
    <property type="entry name" value="DIACETYLCHITOBIOSE BINDING PROTEIN DASA"/>
    <property type="match status" value="1"/>
</dbReference>
<dbReference type="CDD" id="cd07377">
    <property type="entry name" value="WHTH_GntR"/>
    <property type="match status" value="1"/>
</dbReference>
<evidence type="ECO:0000256" key="1">
    <source>
        <dbReference type="ARBA" id="ARBA00023015"/>
    </source>
</evidence>
<dbReference type="InterPro" id="IPR036388">
    <property type="entry name" value="WH-like_DNA-bd_sf"/>
</dbReference>
<dbReference type="InterPro" id="IPR050490">
    <property type="entry name" value="Bact_solute-bd_prot1"/>
</dbReference>
<sequence length="457" mass="52249">MEKQTNRDTARKRLSELISMLREDILTGKRPVGDYLPSEKTFAEQYNLSNQLVRKGLDVLVSERLIEKIPRVGTKVVGSPDGSFVTVKFGYHTSVTGEADILRLLALFQKEHPHIRVQAVPLYGSDYGYIHNYLTGGILDVVMMNYTNFREFLEIDNGDLLEPMEPNSEISTFLSDGFTDNGRLLVQPFIFSPIILCYNRDHFLEANIPEPDSSWQWSDLRKNAAKLAIPNERLGFHCDFYSPNRWPLLPLQTQAKFERQQDGRIRLAGTKMMEALRICRDMKHDFPMLSEGITTGESERLLAQGKVSIIMTSYFYLNYLINENVSFDIAPVPHLGTPLTLLLNIGLAVNRHSQVKEAAVKLVDFLTSHKAQLFIRQMTYSLPALKSASAWKGQEELYRPSRFSLFRETIPSFHYFSDLGISPKELTTINQEAKLYWAGLETEEELISRIEGSLQLR</sequence>